<organism evidence="1 2">
    <name type="scientific">Desulfohalobium retbaense (strain ATCC 49708 / DSM 5692 / JCM 16813 / HR100)</name>
    <dbReference type="NCBI Taxonomy" id="485915"/>
    <lineage>
        <taxon>Bacteria</taxon>
        <taxon>Pseudomonadati</taxon>
        <taxon>Thermodesulfobacteriota</taxon>
        <taxon>Desulfovibrionia</taxon>
        <taxon>Desulfovibrionales</taxon>
        <taxon>Desulfohalobiaceae</taxon>
        <taxon>Desulfohalobium</taxon>
    </lineage>
</organism>
<dbReference type="RefSeq" id="WP_015752253.1">
    <property type="nucleotide sequence ID" value="NC_013223.1"/>
</dbReference>
<dbReference type="STRING" id="485915.Dret_1826"/>
<evidence type="ECO:0000313" key="2">
    <source>
        <dbReference type="Proteomes" id="UP000001052"/>
    </source>
</evidence>
<dbReference type="Pfam" id="PF10962">
    <property type="entry name" value="DUF2764"/>
    <property type="match status" value="1"/>
</dbReference>
<dbReference type="OrthoDB" id="9813754at2"/>
<name>C8X3W3_DESRD</name>
<protein>
    <submittedName>
        <fullName evidence="1">Uncharacterized protein</fullName>
    </submittedName>
</protein>
<dbReference type="KEGG" id="drt:Dret_1826"/>
<dbReference type="InterPro" id="IPR024492">
    <property type="entry name" value="DUF2764"/>
</dbReference>
<dbReference type="EMBL" id="CP001734">
    <property type="protein sequence ID" value="ACV69110.1"/>
    <property type="molecule type" value="Genomic_DNA"/>
</dbReference>
<accession>C8X3W3</accession>
<proteinExistence type="predicted"/>
<dbReference type="Proteomes" id="UP000001052">
    <property type="component" value="Chromosome"/>
</dbReference>
<gene>
    <name evidence="1" type="ordered locus">Dret_1826</name>
</gene>
<dbReference type="HOGENOM" id="CLU_1508460_0_0_7"/>
<evidence type="ECO:0000313" key="1">
    <source>
        <dbReference type="EMBL" id="ACV69110.1"/>
    </source>
</evidence>
<dbReference type="eggNOG" id="ENOG50335X4">
    <property type="taxonomic scope" value="Bacteria"/>
</dbReference>
<keyword evidence="2" id="KW-1185">Reference proteome</keyword>
<dbReference type="AlphaFoldDB" id="C8X3W3"/>
<reference evidence="2" key="1">
    <citation type="submission" date="2009-09" db="EMBL/GenBank/DDBJ databases">
        <title>The complete chromosome of Desulfohalobium retbaense DSM 5692.</title>
        <authorList>
            <consortium name="US DOE Joint Genome Institute (JGI-PGF)"/>
            <person name="Lucas S."/>
            <person name="Copeland A."/>
            <person name="Lapidus A."/>
            <person name="Glavina del Rio T."/>
            <person name="Dalin E."/>
            <person name="Tice H."/>
            <person name="Bruce D."/>
            <person name="Goodwin L."/>
            <person name="Pitluck S."/>
            <person name="Kyrpides N."/>
            <person name="Mavromatis K."/>
            <person name="Ivanova N."/>
            <person name="Mikhailova N."/>
            <person name="Munk A.C."/>
            <person name="Brettin T."/>
            <person name="Detter J.C."/>
            <person name="Han C."/>
            <person name="Tapia R."/>
            <person name="Larimer F."/>
            <person name="Land M."/>
            <person name="Hauser L."/>
            <person name="Markowitz V."/>
            <person name="Cheng J.-F."/>
            <person name="Hugenholtz P."/>
            <person name="Woyke T."/>
            <person name="Wu D."/>
            <person name="Spring S."/>
            <person name="Klenk H.-P."/>
            <person name="Eisen J.A."/>
        </authorList>
    </citation>
    <scope>NUCLEOTIDE SEQUENCE [LARGE SCALE GENOMIC DNA]</scope>
    <source>
        <strain evidence="2">DSM 5692</strain>
    </source>
</reference>
<reference evidence="1 2" key="2">
    <citation type="journal article" date="2010" name="Stand. Genomic Sci.">
        <title>Complete genome sequence of Desulfohalobium retbaense type strain (HR(100)).</title>
        <authorList>
            <person name="Spring S."/>
            <person name="Nolan M."/>
            <person name="Lapidus A."/>
            <person name="Glavina Del Rio T."/>
            <person name="Copeland A."/>
            <person name="Tice H."/>
            <person name="Cheng J.F."/>
            <person name="Lucas S."/>
            <person name="Land M."/>
            <person name="Chen F."/>
            <person name="Bruce D."/>
            <person name="Goodwin L."/>
            <person name="Pitluck S."/>
            <person name="Ivanova N."/>
            <person name="Mavromatis K."/>
            <person name="Mikhailova N."/>
            <person name="Pati A."/>
            <person name="Chen A."/>
            <person name="Palaniappan K."/>
            <person name="Hauser L."/>
            <person name="Chang Y.J."/>
            <person name="Jeffries C.D."/>
            <person name="Munk C."/>
            <person name="Kiss H."/>
            <person name="Chain P."/>
            <person name="Han C."/>
            <person name="Brettin T."/>
            <person name="Detter J.C."/>
            <person name="Schuler E."/>
            <person name="Goker M."/>
            <person name="Rohde M."/>
            <person name="Bristow J."/>
            <person name="Eisen J.A."/>
            <person name="Markowitz V."/>
            <person name="Hugenholtz P."/>
            <person name="Kyrpides N.C."/>
            <person name="Klenk H.P."/>
        </authorList>
    </citation>
    <scope>NUCLEOTIDE SEQUENCE [LARGE SCALE GENOMIC DNA]</scope>
    <source>
        <strain evidence="1 2">DSM 5692</strain>
    </source>
</reference>
<sequence length="179" mass="20477">MIHSYLAASLPWLELEQAPPMSLEGLATQCEGVLSNDALSDVQRLVRGQAVGMRTEPGRRWQNLETQLKNASAARRRPREDLAQPFFEGYSVVVRDCVRRAFNAATPLERERILDRCRFALLSDIASDAPLGLERILSFAGQLHLVHRWFRWDEDTGRERFDNLVSTMAEDVLSRKQVR</sequence>